<dbReference type="RefSeq" id="WP_137344523.1">
    <property type="nucleotide sequence ID" value="NZ_SZVO01000033.1"/>
</dbReference>
<dbReference type="Proteomes" id="UP000304900">
    <property type="component" value="Unassembled WGS sequence"/>
</dbReference>
<dbReference type="AlphaFoldDB" id="A0A4U6CLV8"/>
<comment type="caution">
    <text evidence="1">The sequence shown here is derived from an EMBL/GenBank/DDBJ whole genome shotgun (WGS) entry which is preliminary data.</text>
</comment>
<evidence type="ECO:0000313" key="1">
    <source>
        <dbReference type="EMBL" id="TKT85259.1"/>
    </source>
</evidence>
<organism evidence="1 2">
    <name type="scientific">Dyadobacter frigoris</name>
    <dbReference type="NCBI Taxonomy" id="2576211"/>
    <lineage>
        <taxon>Bacteria</taxon>
        <taxon>Pseudomonadati</taxon>
        <taxon>Bacteroidota</taxon>
        <taxon>Cytophagia</taxon>
        <taxon>Cytophagales</taxon>
        <taxon>Spirosomataceae</taxon>
        <taxon>Dyadobacter</taxon>
    </lineage>
</organism>
<gene>
    <name evidence="1" type="ORF">FDK13_34265</name>
</gene>
<name>A0A4U6CLV8_9BACT</name>
<dbReference type="EMBL" id="SZVO01000033">
    <property type="protein sequence ID" value="TKT85259.1"/>
    <property type="molecule type" value="Genomic_DNA"/>
</dbReference>
<evidence type="ECO:0000313" key="2">
    <source>
        <dbReference type="Proteomes" id="UP000304900"/>
    </source>
</evidence>
<keyword evidence="2" id="KW-1185">Reference proteome</keyword>
<proteinExistence type="predicted"/>
<protein>
    <submittedName>
        <fullName evidence="1">Uncharacterized protein</fullName>
    </submittedName>
</protein>
<accession>A0A4U6CLV8</accession>
<sequence length="185" mass="21257">MVISLIKSLPILMNKLGLKFEGGSQNEKELNHVSFDSKPLPPTTSLLPFEVFKSKPFETIGDQHGQQFGTDEHFNAKTMAIYEGFHASRIESMIILTRMIIREETVAKNCGQFDEDKKTKTEANIRFFRYLKLSLSKQHGIKFTDEQNDFSRILADYRAGYIAGRHKKSQLQSRFEQNGFGIFNN</sequence>
<reference evidence="1 2" key="1">
    <citation type="submission" date="2019-05" db="EMBL/GenBank/DDBJ databases">
        <title>Dyadobacter AR-3-8 sp. nov., isolated from arctic soil.</title>
        <authorList>
            <person name="Chaudhary D.K."/>
        </authorList>
    </citation>
    <scope>NUCLEOTIDE SEQUENCE [LARGE SCALE GENOMIC DNA]</scope>
    <source>
        <strain evidence="1 2">AR-3-8</strain>
    </source>
</reference>